<evidence type="ECO:0000256" key="7">
    <source>
        <dbReference type="ARBA" id="ARBA00048568"/>
    </source>
</evidence>
<dbReference type="Gene3D" id="2.170.270.10">
    <property type="entry name" value="SET domain"/>
    <property type="match status" value="1"/>
</dbReference>
<organism evidence="12 13">
    <name type="scientific">Caenorhabditis briggsae</name>
    <dbReference type="NCBI Taxonomy" id="6238"/>
    <lineage>
        <taxon>Eukaryota</taxon>
        <taxon>Metazoa</taxon>
        <taxon>Ecdysozoa</taxon>
        <taxon>Nematoda</taxon>
        <taxon>Chromadorea</taxon>
        <taxon>Rhabditida</taxon>
        <taxon>Rhabditina</taxon>
        <taxon>Rhabditomorpha</taxon>
        <taxon>Rhabditoidea</taxon>
        <taxon>Rhabditidae</taxon>
        <taxon>Peloderinae</taxon>
        <taxon>Caenorhabditis</taxon>
    </lineage>
</organism>
<keyword evidence="3" id="KW-0808">Transferase</keyword>
<evidence type="ECO:0000259" key="10">
    <source>
        <dbReference type="PROSITE" id="PS50280"/>
    </source>
</evidence>
<dbReference type="PANTHER" id="PTHR45747:SF4">
    <property type="entry name" value="HISTONE-LYSINE N-METHYLTRANSFERASE E(Z)"/>
    <property type="match status" value="1"/>
</dbReference>
<evidence type="ECO:0000259" key="11">
    <source>
        <dbReference type="PROSITE" id="PS51633"/>
    </source>
</evidence>
<dbReference type="EMBL" id="CP090892">
    <property type="protein sequence ID" value="ULU04687.1"/>
    <property type="molecule type" value="Genomic_DNA"/>
</dbReference>
<keyword evidence="6" id="KW-0804">Transcription</keyword>
<evidence type="ECO:0000256" key="8">
    <source>
        <dbReference type="SAM" id="Coils"/>
    </source>
</evidence>
<feature type="domain" description="SET" evidence="10">
    <location>
        <begin position="647"/>
        <end position="764"/>
    </location>
</feature>
<dbReference type="InterPro" id="IPR046341">
    <property type="entry name" value="SET_dom_sf"/>
</dbReference>
<feature type="compositionally biased region" description="Polar residues" evidence="9">
    <location>
        <begin position="510"/>
        <end position="531"/>
    </location>
</feature>
<dbReference type="InterPro" id="IPR026489">
    <property type="entry name" value="CXC_dom"/>
</dbReference>
<dbReference type="Proteomes" id="UP000827892">
    <property type="component" value="Chromosome II"/>
</dbReference>
<dbReference type="AlphaFoldDB" id="A0AAE9ITE3"/>
<feature type="region of interest" description="Disordered" evidence="9">
    <location>
        <begin position="507"/>
        <end position="546"/>
    </location>
</feature>
<evidence type="ECO:0000256" key="6">
    <source>
        <dbReference type="ARBA" id="ARBA00023163"/>
    </source>
</evidence>
<evidence type="ECO:0000256" key="9">
    <source>
        <dbReference type="SAM" id="MobiDB-lite"/>
    </source>
</evidence>
<comment type="catalytic activity">
    <reaction evidence="7">
        <text>L-lysyl(27)-[histone H3] + 3 S-adenosyl-L-methionine = N(6),N(6),N(6)-trimethyl-L-lysyl(27)-[histone H3] + 3 S-adenosyl-L-homocysteine + 3 H(+)</text>
        <dbReference type="Rhea" id="RHEA:60292"/>
        <dbReference type="Rhea" id="RHEA-COMP:15535"/>
        <dbReference type="Rhea" id="RHEA-COMP:15548"/>
        <dbReference type="ChEBI" id="CHEBI:15378"/>
        <dbReference type="ChEBI" id="CHEBI:29969"/>
        <dbReference type="ChEBI" id="CHEBI:57856"/>
        <dbReference type="ChEBI" id="CHEBI:59789"/>
        <dbReference type="ChEBI" id="CHEBI:61961"/>
        <dbReference type="EC" id="2.1.1.356"/>
    </reaction>
</comment>
<dbReference type="InterPro" id="IPR041355">
    <property type="entry name" value="Pre-SET_CXC"/>
</dbReference>
<accession>A0AAE9ITE3</accession>
<feature type="region of interest" description="Disordered" evidence="9">
    <location>
        <begin position="774"/>
        <end position="807"/>
    </location>
</feature>
<dbReference type="SUPFAM" id="SSF82199">
    <property type="entry name" value="SET domain"/>
    <property type="match status" value="1"/>
</dbReference>
<dbReference type="PROSITE" id="PS50280">
    <property type="entry name" value="SET"/>
    <property type="match status" value="1"/>
</dbReference>
<reference evidence="12 13" key="1">
    <citation type="submission" date="2022-05" db="EMBL/GenBank/DDBJ databases">
        <title>Chromosome-level reference genomes for two strains of Caenorhabditis briggsae: an improved platform for comparative genomics.</title>
        <authorList>
            <person name="Stevens L."/>
            <person name="Andersen E.C."/>
        </authorList>
    </citation>
    <scope>NUCLEOTIDE SEQUENCE [LARGE SCALE GENOMIC DNA]</scope>
    <source>
        <strain evidence="12">QX1410_ONT</strain>
        <tissue evidence="12">Whole-organism</tissue>
    </source>
</reference>
<dbReference type="SMART" id="SM00317">
    <property type="entry name" value="SET"/>
    <property type="match status" value="1"/>
</dbReference>
<evidence type="ECO:0000313" key="12">
    <source>
        <dbReference type="EMBL" id="ULU04687.1"/>
    </source>
</evidence>
<keyword evidence="4" id="KW-0949">S-adenosyl-L-methionine</keyword>
<sequence>MEAQEGRKSGPRKSKFTMDTPSERPKKKARRRLEAEKHRESSDVYVEESQRAKKMDFQKITGIQRIYGDVEYKNGSENAEVDAAIAKIKEIYVPIRQEFNKMVEEDRKEKLRPWQAKADEAYDPRLRNLGIRMRNLQVAEWEETPDGWIPGFGETIVRDFVGGAKPYSSSSDDRDNRPNVKRTVNVLKLPTGDIYPPMVHWIPIETSIPMADQLRLTHMPYFPNASDDNDMYEKLIDHFPDGISGFASNWSYINNYLVYKVMRKALESYTGPPDILYYALYKIWPNKFSQREFSTVFPKLCELFSENESDWEALEPWKSDEFMNGIADNLDNLQCYSCLTFACGNHGFRCQLPPEHPNGDVSLVHLPLPTDQAPPGEKCSDKCWRTLKKEKIHKILTPSAEEISEGQAKIWLCKESIGKMSIENGAMIAAMFLLDQSDTFCDFVKSYVREGSEPRFKTCRDIYELIASLAENFSDRQILIGQAPKMLPHQARDNAFRRLFANKEKKLSESETQSNQDSASINGTDSESTNGMEDRKPTRPMKTGKKSLFDTTLPFKGCRHNGPCGPDVLECSCRENMTCSAHCHCDKNCKQRFPGCACRPGQCNQNKCQCFLAGWECDPLTCFNCKCDDITNPKSCKNIPMTKMLQKRMMCCPSGIAGNGLFLLESVEKDEFITEYVGERISDAEAERRGAIYDKIQCSYIFNLSSGGAIDSNKLGNLSRFANCASEKDATLYARTKVIGGEHRIGFYAKHAMEPNTELTFDYGYSFDNKEKMRRERRVSPVELPNEPSSDDVASTSTSSPMELSEPLKPITSKFGHYDPDNDNHLDICINILSNEESGSGTKFDKAFCPSRLVKQSLEKRLENLKDEAITEERKKESVEQKKSIEHQLNNSPKYSKFVIVSMGGSFTNVHVDFSASSVFYHVFEVRGLNTS</sequence>
<dbReference type="EC" id="2.1.1.356" evidence="1"/>
<evidence type="ECO:0000256" key="2">
    <source>
        <dbReference type="ARBA" id="ARBA00022603"/>
    </source>
</evidence>
<dbReference type="InterPro" id="IPR001214">
    <property type="entry name" value="SET_dom"/>
</dbReference>
<keyword evidence="8" id="KW-0175">Coiled coil</keyword>
<proteinExistence type="predicted"/>
<feature type="region of interest" description="Disordered" evidence="9">
    <location>
        <begin position="1"/>
        <end position="46"/>
    </location>
</feature>
<keyword evidence="5" id="KW-0805">Transcription regulation</keyword>
<dbReference type="PANTHER" id="PTHR45747">
    <property type="entry name" value="HISTONE-LYSINE N-METHYLTRANSFERASE E(Z)"/>
    <property type="match status" value="1"/>
</dbReference>
<keyword evidence="2" id="KW-0489">Methyltransferase</keyword>
<evidence type="ECO:0000256" key="3">
    <source>
        <dbReference type="ARBA" id="ARBA00022679"/>
    </source>
</evidence>
<evidence type="ECO:0000256" key="5">
    <source>
        <dbReference type="ARBA" id="ARBA00023015"/>
    </source>
</evidence>
<feature type="domain" description="CXC" evidence="11">
    <location>
        <begin position="538"/>
        <end position="642"/>
    </location>
</feature>
<dbReference type="Pfam" id="PF18264">
    <property type="entry name" value="preSET_CXC"/>
    <property type="match status" value="1"/>
</dbReference>
<feature type="coiled-coil region" evidence="8">
    <location>
        <begin position="855"/>
        <end position="882"/>
    </location>
</feature>
<feature type="compositionally biased region" description="Basic and acidic residues" evidence="9">
    <location>
        <begin position="32"/>
        <end position="46"/>
    </location>
</feature>
<dbReference type="GO" id="GO:0140951">
    <property type="term" value="F:histone H3K27 trimethyltransferase activity"/>
    <property type="evidence" value="ECO:0007669"/>
    <property type="project" value="UniProtKB-EC"/>
</dbReference>
<feature type="compositionally biased region" description="Low complexity" evidence="9">
    <location>
        <begin position="791"/>
        <end position="800"/>
    </location>
</feature>
<protein>
    <recommendedName>
        <fullName evidence="1">[histone H3]-lysine(27) N-trimethyltransferase</fullName>
        <ecNumber evidence="1">2.1.1.356</ecNumber>
    </recommendedName>
</protein>
<dbReference type="Pfam" id="PF00856">
    <property type="entry name" value="SET"/>
    <property type="match status" value="1"/>
</dbReference>
<dbReference type="GO" id="GO:0032259">
    <property type="term" value="P:methylation"/>
    <property type="evidence" value="ECO:0007669"/>
    <property type="project" value="UniProtKB-KW"/>
</dbReference>
<evidence type="ECO:0000313" key="13">
    <source>
        <dbReference type="Proteomes" id="UP000827892"/>
    </source>
</evidence>
<name>A0AAE9ITE3_CAEBR</name>
<evidence type="ECO:0000256" key="1">
    <source>
        <dbReference type="ARBA" id="ARBA00012186"/>
    </source>
</evidence>
<dbReference type="InterPro" id="IPR045318">
    <property type="entry name" value="EZH1/2-like"/>
</dbReference>
<gene>
    <name evidence="12" type="ORF">L3Y34_017449</name>
</gene>
<dbReference type="Gene3D" id="2.60.120.650">
    <property type="entry name" value="Cupin"/>
    <property type="match status" value="1"/>
</dbReference>
<dbReference type="PROSITE" id="PS51633">
    <property type="entry name" value="CXC"/>
    <property type="match status" value="1"/>
</dbReference>
<evidence type="ECO:0000256" key="4">
    <source>
        <dbReference type="ARBA" id="ARBA00022691"/>
    </source>
</evidence>